<dbReference type="InterPro" id="IPR039422">
    <property type="entry name" value="MarR/SlyA-like"/>
</dbReference>
<comment type="caution">
    <text evidence="2">The sequence shown here is derived from an EMBL/GenBank/DDBJ whole genome shotgun (WGS) entry which is preliminary data.</text>
</comment>
<dbReference type="Gene3D" id="1.10.10.10">
    <property type="entry name" value="Winged helix-like DNA-binding domain superfamily/Winged helix DNA-binding domain"/>
    <property type="match status" value="1"/>
</dbReference>
<reference evidence="3" key="1">
    <citation type="journal article" date="2019" name="Int. J. Syst. Evol. Microbiol.">
        <title>The Global Catalogue of Microorganisms (GCM) 10K type strain sequencing project: providing services to taxonomists for standard genome sequencing and annotation.</title>
        <authorList>
            <consortium name="The Broad Institute Genomics Platform"/>
            <consortium name="The Broad Institute Genome Sequencing Center for Infectious Disease"/>
            <person name="Wu L."/>
            <person name="Ma J."/>
        </authorList>
    </citation>
    <scope>NUCLEOTIDE SEQUENCE [LARGE SCALE GENOMIC DNA]</scope>
    <source>
        <strain evidence="3">CCUG 54523</strain>
    </source>
</reference>
<keyword evidence="3" id="KW-1185">Reference proteome</keyword>
<dbReference type="RefSeq" id="WP_378771239.1">
    <property type="nucleotide sequence ID" value="NZ_JBHTII010000001.1"/>
</dbReference>
<dbReference type="PANTHER" id="PTHR33164:SF106">
    <property type="entry name" value="TRANSCRIPTIONAL REGULATORY PROTEIN"/>
    <property type="match status" value="1"/>
</dbReference>
<evidence type="ECO:0000259" key="1">
    <source>
        <dbReference type="PROSITE" id="PS50995"/>
    </source>
</evidence>
<dbReference type="InterPro" id="IPR000835">
    <property type="entry name" value="HTH_MarR-typ"/>
</dbReference>
<dbReference type="InterPro" id="IPR036388">
    <property type="entry name" value="WH-like_DNA-bd_sf"/>
</dbReference>
<dbReference type="CDD" id="cd00090">
    <property type="entry name" value="HTH_ARSR"/>
    <property type="match status" value="1"/>
</dbReference>
<dbReference type="Pfam" id="PF12802">
    <property type="entry name" value="MarR_2"/>
    <property type="match status" value="1"/>
</dbReference>
<dbReference type="PRINTS" id="PR00598">
    <property type="entry name" value="HTHMARR"/>
</dbReference>
<dbReference type="InterPro" id="IPR011991">
    <property type="entry name" value="ArsR-like_HTH"/>
</dbReference>
<feature type="domain" description="HTH marR-type" evidence="1">
    <location>
        <begin position="9"/>
        <end position="140"/>
    </location>
</feature>
<dbReference type="PROSITE" id="PS50995">
    <property type="entry name" value="HTH_MARR_2"/>
    <property type="match status" value="1"/>
</dbReference>
<organism evidence="2 3">
    <name type="scientific">Microbacterium insulae</name>
    <dbReference type="NCBI Taxonomy" id="483014"/>
    <lineage>
        <taxon>Bacteria</taxon>
        <taxon>Bacillati</taxon>
        <taxon>Actinomycetota</taxon>
        <taxon>Actinomycetes</taxon>
        <taxon>Micrococcales</taxon>
        <taxon>Microbacteriaceae</taxon>
        <taxon>Microbacterium</taxon>
    </lineage>
</organism>
<dbReference type="EMBL" id="JBHTII010000001">
    <property type="protein sequence ID" value="MFD0789250.1"/>
    <property type="molecule type" value="Genomic_DNA"/>
</dbReference>
<evidence type="ECO:0000313" key="2">
    <source>
        <dbReference type="EMBL" id="MFD0789250.1"/>
    </source>
</evidence>
<dbReference type="SMART" id="SM00347">
    <property type="entry name" value="HTH_MARR"/>
    <property type="match status" value="1"/>
</dbReference>
<protein>
    <submittedName>
        <fullName evidence="2">MarR family winged helix-turn-helix transcriptional regulator</fullName>
    </submittedName>
</protein>
<proteinExistence type="predicted"/>
<evidence type="ECO:0000313" key="3">
    <source>
        <dbReference type="Proteomes" id="UP001597055"/>
    </source>
</evidence>
<dbReference type="PANTHER" id="PTHR33164">
    <property type="entry name" value="TRANSCRIPTIONAL REGULATOR, MARR FAMILY"/>
    <property type="match status" value="1"/>
</dbReference>
<dbReference type="Proteomes" id="UP001597055">
    <property type="component" value="Unassembled WGS sequence"/>
</dbReference>
<gene>
    <name evidence="2" type="ORF">ACFQ0P_02470</name>
</gene>
<dbReference type="InterPro" id="IPR036390">
    <property type="entry name" value="WH_DNA-bd_sf"/>
</dbReference>
<accession>A0ABW3AE37</accession>
<name>A0ABW3AE37_9MICO</name>
<sequence length="151" mass="16859">MPRTRQAAIHEAGLALQRYQRSVQAFDDAAARVLHVGPTDLRCLDWLSEGPLTAGELAVAAGLRPAATTTLIDRLVERDFVRRVSSDDDRRRVLVELTDEGRRQVWAIYGPLAQEGQSVFDDVTVEQIDAMRGVLDAMTEVTEQHRSELHP</sequence>
<dbReference type="SUPFAM" id="SSF46785">
    <property type="entry name" value="Winged helix' DNA-binding domain"/>
    <property type="match status" value="1"/>
</dbReference>